<sequence>MIRRRGYSMRGQKVAIRGDYQRKARVSILAFAGVNGIIDYYDTEGTFDRVTFVECCRRFAYSEQGKKSFQRHYVETSSTELTPFIARTFLGLPLSTCQRYSSTVGGPFKDTSLLFASSQKKTGYALQKTLNT</sequence>
<keyword evidence="2" id="KW-1185">Reference proteome</keyword>
<dbReference type="EMBL" id="NBNE01009475">
    <property type="protein sequence ID" value="OWY98373.1"/>
    <property type="molecule type" value="Genomic_DNA"/>
</dbReference>
<comment type="caution">
    <text evidence="1">The sequence shown here is derived from an EMBL/GenBank/DDBJ whole genome shotgun (WGS) entry which is preliminary data.</text>
</comment>
<reference evidence="2" key="1">
    <citation type="submission" date="2017-03" db="EMBL/GenBank/DDBJ databases">
        <title>Phytopthora megakarya and P. palmivora, two closely related causual agents of cacao black pod achieved similar genome size and gene model numbers by different mechanisms.</title>
        <authorList>
            <person name="Ali S."/>
            <person name="Shao J."/>
            <person name="Larry D.J."/>
            <person name="Kronmiller B."/>
            <person name="Shen D."/>
            <person name="Strem M.D."/>
            <person name="Melnick R.L."/>
            <person name="Guiltinan M.J."/>
            <person name="Tyler B.M."/>
            <person name="Meinhardt L.W."/>
            <person name="Bailey B.A."/>
        </authorList>
    </citation>
    <scope>NUCLEOTIDE SEQUENCE [LARGE SCALE GENOMIC DNA]</scope>
    <source>
        <strain evidence="2">zdho120</strain>
    </source>
</reference>
<evidence type="ECO:0000313" key="1">
    <source>
        <dbReference type="EMBL" id="OWY98373.1"/>
    </source>
</evidence>
<protein>
    <submittedName>
        <fullName evidence="1">Uncharacterized protein</fullName>
    </submittedName>
</protein>
<organism evidence="1 2">
    <name type="scientific">Phytophthora megakarya</name>
    <dbReference type="NCBI Taxonomy" id="4795"/>
    <lineage>
        <taxon>Eukaryota</taxon>
        <taxon>Sar</taxon>
        <taxon>Stramenopiles</taxon>
        <taxon>Oomycota</taxon>
        <taxon>Peronosporomycetes</taxon>
        <taxon>Peronosporales</taxon>
        <taxon>Peronosporaceae</taxon>
        <taxon>Phytophthora</taxon>
    </lineage>
</organism>
<dbReference type="AlphaFoldDB" id="A0A225UZL8"/>
<gene>
    <name evidence="1" type="ORF">PHMEG_00030878</name>
</gene>
<dbReference type="Proteomes" id="UP000198211">
    <property type="component" value="Unassembled WGS sequence"/>
</dbReference>
<dbReference type="OrthoDB" id="123070at2759"/>
<evidence type="ECO:0000313" key="2">
    <source>
        <dbReference type="Proteomes" id="UP000198211"/>
    </source>
</evidence>
<accession>A0A225UZL8</accession>
<name>A0A225UZL8_9STRA</name>
<proteinExistence type="predicted"/>